<dbReference type="AlphaFoldDB" id="A0A974D4C5"/>
<dbReference type="GO" id="GO:0140291">
    <property type="term" value="P:peptidyl-glutamate ADP-deribosylation"/>
    <property type="evidence" value="ECO:0007669"/>
    <property type="project" value="TreeGrafter"/>
</dbReference>
<dbReference type="InterPro" id="IPR043472">
    <property type="entry name" value="Macro_dom-like"/>
</dbReference>
<dbReference type="GO" id="GO:0140293">
    <property type="term" value="F:ADP-ribosylglutamate hydrolase activity"/>
    <property type="evidence" value="ECO:0007669"/>
    <property type="project" value="TreeGrafter"/>
</dbReference>
<dbReference type="PANTHER" id="PTHR11106">
    <property type="entry name" value="GANGLIOSIDE INDUCED DIFFERENTIATION ASSOCIATED PROTEIN 2-RELATED"/>
    <property type="match status" value="1"/>
</dbReference>
<gene>
    <name evidence="1" type="ORF">XELAEV_18022219mg</name>
</gene>
<dbReference type="Gene3D" id="3.40.220.10">
    <property type="entry name" value="Leucine Aminopeptidase, subunit E, domain 1"/>
    <property type="match status" value="1"/>
</dbReference>
<name>A0A974D4C5_XENLA</name>
<evidence type="ECO:0008006" key="3">
    <source>
        <dbReference type="Google" id="ProtNLM"/>
    </source>
</evidence>
<evidence type="ECO:0000313" key="1">
    <source>
        <dbReference type="EMBL" id="OCT84081.1"/>
    </source>
</evidence>
<evidence type="ECO:0000313" key="2">
    <source>
        <dbReference type="Proteomes" id="UP000694892"/>
    </source>
</evidence>
<dbReference type="GO" id="GO:0042278">
    <property type="term" value="P:purine nucleoside metabolic process"/>
    <property type="evidence" value="ECO:0007669"/>
    <property type="project" value="TreeGrafter"/>
</dbReference>
<dbReference type="EMBL" id="CM004472">
    <property type="protein sequence ID" value="OCT84081.1"/>
    <property type="molecule type" value="Genomic_DNA"/>
</dbReference>
<dbReference type="SUPFAM" id="SSF52949">
    <property type="entry name" value="Macro domain-like"/>
    <property type="match status" value="1"/>
</dbReference>
<reference evidence="2" key="1">
    <citation type="journal article" date="2016" name="Nature">
        <title>Genome evolution in the allotetraploid frog Xenopus laevis.</title>
        <authorList>
            <person name="Session A.M."/>
            <person name="Uno Y."/>
            <person name="Kwon T."/>
            <person name="Chapman J.A."/>
            <person name="Toyoda A."/>
            <person name="Takahashi S."/>
            <person name="Fukui A."/>
            <person name="Hikosaka A."/>
            <person name="Suzuki A."/>
            <person name="Kondo M."/>
            <person name="van Heeringen S.J."/>
            <person name="Quigley I."/>
            <person name="Heinz S."/>
            <person name="Ogino H."/>
            <person name="Ochi H."/>
            <person name="Hellsten U."/>
            <person name="Lyons J.B."/>
            <person name="Simakov O."/>
            <person name="Putnam N."/>
            <person name="Stites J."/>
            <person name="Kuroki Y."/>
            <person name="Tanaka T."/>
            <person name="Michiue T."/>
            <person name="Watanabe M."/>
            <person name="Bogdanovic O."/>
            <person name="Lister R."/>
            <person name="Georgiou G."/>
            <person name="Paranjpe S.S."/>
            <person name="van Kruijsbergen I."/>
            <person name="Shu S."/>
            <person name="Carlson J."/>
            <person name="Kinoshita T."/>
            <person name="Ohta Y."/>
            <person name="Mawaribuchi S."/>
            <person name="Jenkins J."/>
            <person name="Grimwood J."/>
            <person name="Schmutz J."/>
            <person name="Mitros T."/>
            <person name="Mozaffari S.V."/>
            <person name="Suzuki Y."/>
            <person name="Haramoto Y."/>
            <person name="Yamamoto T.S."/>
            <person name="Takagi C."/>
            <person name="Heald R."/>
            <person name="Miller K."/>
            <person name="Haudenschild C."/>
            <person name="Kitzman J."/>
            <person name="Nakayama T."/>
            <person name="Izutsu Y."/>
            <person name="Robert J."/>
            <person name="Fortriede J."/>
            <person name="Burns K."/>
            <person name="Lotay V."/>
            <person name="Karimi K."/>
            <person name="Yasuoka Y."/>
            <person name="Dichmann D.S."/>
            <person name="Flajnik M.F."/>
            <person name="Houston D.W."/>
            <person name="Shendure J."/>
            <person name="DuPasquier L."/>
            <person name="Vize P.D."/>
            <person name="Zorn A.M."/>
            <person name="Ito M."/>
            <person name="Marcotte E.M."/>
            <person name="Wallingford J.B."/>
            <person name="Ito Y."/>
            <person name="Asashima M."/>
            <person name="Ueno N."/>
            <person name="Matsuda Y."/>
            <person name="Veenstra G.J."/>
            <person name="Fujiyama A."/>
            <person name="Harland R.M."/>
            <person name="Taira M."/>
            <person name="Rokhsar D.S."/>
        </authorList>
    </citation>
    <scope>NUCLEOTIDE SEQUENCE [LARGE SCALE GENOMIC DNA]</scope>
    <source>
        <strain evidence="2">J</strain>
    </source>
</reference>
<dbReference type="GO" id="GO:0005654">
    <property type="term" value="C:nucleoplasm"/>
    <property type="evidence" value="ECO:0007669"/>
    <property type="project" value="TreeGrafter"/>
</dbReference>
<sequence length="168" mass="18572">MQTISVLLRGSGHNFPAGQFRARVGPAALSASNQRSRQNFGPCAGAPSPHFTSLPHNSFLSHHLLGLKLYSSMASSGKIDLNSPTITWKEAKSYLKGLNNKQKRDHYSVKDFIKLKQIPVWKDTAKKANIKQPEEGKYAKNKALNEKVSLFRGDITKLEVDAIINTGK</sequence>
<accession>A0A974D4C5</accession>
<protein>
    <recommendedName>
        <fullName evidence="3">Macro domain-containing protein</fullName>
    </recommendedName>
</protein>
<proteinExistence type="predicted"/>
<dbReference type="PANTHER" id="PTHR11106:SF93">
    <property type="entry name" value="ADP-RIBOSE GLYCOHYDROLASE MACROD1"/>
    <property type="match status" value="1"/>
</dbReference>
<dbReference type="Proteomes" id="UP000694892">
    <property type="component" value="Chromosome 4L"/>
</dbReference>
<organism evidence="1 2">
    <name type="scientific">Xenopus laevis</name>
    <name type="common">African clawed frog</name>
    <dbReference type="NCBI Taxonomy" id="8355"/>
    <lineage>
        <taxon>Eukaryota</taxon>
        <taxon>Metazoa</taxon>
        <taxon>Chordata</taxon>
        <taxon>Craniata</taxon>
        <taxon>Vertebrata</taxon>
        <taxon>Euteleostomi</taxon>
        <taxon>Amphibia</taxon>
        <taxon>Batrachia</taxon>
        <taxon>Anura</taxon>
        <taxon>Pipoidea</taxon>
        <taxon>Pipidae</taxon>
        <taxon>Xenopodinae</taxon>
        <taxon>Xenopus</taxon>
        <taxon>Xenopus</taxon>
    </lineage>
</organism>
<dbReference type="GO" id="GO:0006974">
    <property type="term" value="P:DNA damage response"/>
    <property type="evidence" value="ECO:0007669"/>
    <property type="project" value="TreeGrafter"/>
</dbReference>